<name>A0A921GG25_9ACTN</name>
<protein>
    <submittedName>
        <fullName evidence="2">Crp/Fnr family transcriptional regulator</fullName>
    </submittedName>
</protein>
<dbReference type="CDD" id="cd00038">
    <property type="entry name" value="CAP_ED"/>
    <property type="match status" value="1"/>
</dbReference>
<dbReference type="RefSeq" id="WP_274959209.1">
    <property type="nucleotide sequence ID" value="NZ_DYWQ01000095.1"/>
</dbReference>
<dbReference type="InterPro" id="IPR000595">
    <property type="entry name" value="cNMP-bd_dom"/>
</dbReference>
<accession>A0A921GG25</accession>
<dbReference type="InterPro" id="IPR018490">
    <property type="entry name" value="cNMP-bd_dom_sf"/>
</dbReference>
<dbReference type="InterPro" id="IPR014710">
    <property type="entry name" value="RmlC-like_jellyroll"/>
</dbReference>
<organism evidence="2 3">
    <name type="scientific">Thermophilibacter provencensis</name>
    <dbReference type="NCBI Taxonomy" id="1852386"/>
    <lineage>
        <taxon>Bacteria</taxon>
        <taxon>Bacillati</taxon>
        <taxon>Actinomycetota</taxon>
        <taxon>Coriobacteriia</taxon>
        <taxon>Coriobacteriales</taxon>
        <taxon>Atopobiaceae</taxon>
        <taxon>Thermophilibacter</taxon>
    </lineage>
</organism>
<dbReference type="Proteomes" id="UP000697330">
    <property type="component" value="Unassembled WGS sequence"/>
</dbReference>
<dbReference type="PROSITE" id="PS50042">
    <property type="entry name" value="CNMP_BINDING_3"/>
    <property type="match status" value="1"/>
</dbReference>
<feature type="domain" description="Cyclic nucleotide-binding" evidence="1">
    <location>
        <begin position="6"/>
        <end position="113"/>
    </location>
</feature>
<evidence type="ECO:0000313" key="2">
    <source>
        <dbReference type="EMBL" id="HJF45438.1"/>
    </source>
</evidence>
<evidence type="ECO:0000313" key="3">
    <source>
        <dbReference type="Proteomes" id="UP000697330"/>
    </source>
</evidence>
<reference evidence="2" key="1">
    <citation type="journal article" date="2021" name="PeerJ">
        <title>Extensive microbial diversity within the chicken gut microbiome revealed by metagenomics and culture.</title>
        <authorList>
            <person name="Gilroy R."/>
            <person name="Ravi A."/>
            <person name="Getino M."/>
            <person name="Pursley I."/>
            <person name="Horton D.L."/>
            <person name="Alikhan N.F."/>
            <person name="Baker D."/>
            <person name="Gharbi K."/>
            <person name="Hall N."/>
            <person name="Watson M."/>
            <person name="Adriaenssens E.M."/>
            <person name="Foster-Nyarko E."/>
            <person name="Jarju S."/>
            <person name="Secka A."/>
            <person name="Antonio M."/>
            <person name="Oren A."/>
            <person name="Chaudhuri R.R."/>
            <person name="La Ragione R."/>
            <person name="Hildebrand F."/>
            <person name="Pallen M.J."/>
        </authorList>
    </citation>
    <scope>NUCLEOTIDE SEQUENCE</scope>
    <source>
        <strain evidence="2">CHK124-7917</strain>
    </source>
</reference>
<comment type="caution">
    <text evidence="2">The sequence shown here is derived from an EMBL/GenBank/DDBJ whole genome shotgun (WGS) entry which is preliminary data.</text>
</comment>
<proteinExistence type="predicted"/>
<dbReference type="Gene3D" id="2.60.120.10">
    <property type="entry name" value="Jelly Rolls"/>
    <property type="match status" value="1"/>
</dbReference>
<dbReference type="Pfam" id="PF00027">
    <property type="entry name" value="cNMP_binding"/>
    <property type="match status" value="1"/>
</dbReference>
<dbReference type="AlphaFoldDB" id="A0A921GG25"/>
<dbReference type="EMBL" id="DYWQ01000095">
    <property type="protein sequence ID" value="HJF45438.1"/>
    <property type="molecule type" value="Genomic_DNA"/>
</dbReference>
<sequence length="194" mass="21945">MDYRAFFRDVVKVSDEELLDVLSHSATHRELFKGDCVVRSGELQTEVGFLVRGIVRSFSVDADGHDITDCILFMPGCVLVPSVELEGPSSATVEMLSDGEVVCLDNALIKGLLETSLPANHLFIRIVCEAWHMHWETRRVVSQLRSRDRYLWFLRRYPGIVGKIPNRFVASLLGMTPVTLSRLRTELRNEGVVQ</sequence>
<dbReference type="SUPFAM" id="SSF51206">
    <property type="entry name" value="cAMP-binding domain-like"/>
    <property type="match status" value="1"/>
</dbReference>
<reference evidence="2" key="2">
    <citation type="submission" date="2021-09" db="EMBL/GenBank/DDBJ databases">
        <authorList>
            <person name="Gilroy R."/>
        </authorList>
    </citation>
    <scope>NUCLEOTIDE SEQUENCE</scope>
    <source>
        <strain evidence="2">CHK124-7917</strain>
    </source>
</reference>
<gene>
    <name evidence="2" type="ORF">K8U72_06600</name>
</gene>
<evidence type="ECO:0000259" key="1">
    <source>
        <dbReference type="PROSITE" id="PS50042"/>
    </source>
</evidence>